<accession>A0A376BMC5</accession>
<gene>
    <name evidence="1" type="ORF">NCTC10283_01038</name>
</gene>
<dbReference type="OrthoDB" id="8611981at2"/>
<dbReference type="Gene3D" id="2.20.25.10">
    <property type="match status" value="1"/>
</dbReference>
<evidence type="ECO:0000313" key="1">
    <source>
        <dbReference type="EMBL" id="SSY70917.1"/>
    </source>
</evidence>
<protein>
    <submittedName>
        <fullName evidence="1">Uncharacterized protein</fullName>
    </submittedName>
</protein>
<reference evidence="1 2" key="1">
    <citation type="submission" date="2018-06" db="EMBL/GenBank/DDBJ databases">
        <authorList>
            <consortium name="Pathogen Informatics"/>
            <person name="Doyle S."/>
        </authorList>
    </citation>
    <scope>NUCLEOTIDE SEQUENCE [LARGE SCALE GENOMIC DNA]</scope>
    <source>
        <strain evidence="1 2">NCTC10283</strain>
    </source>
</reference>
<dbReference type="EMBL" id="UFSO01000002">
    <property type="protein sequence ID" value="SSY70917.1"/>
    <property type="molecule type" value="Genomic_DNA"/>
</dbReference>
<name>A0A376BMC5_9NEIS</name>
<sequence>MFIYSHIICPRCHFLYCYHLDNNQVFCANCRYQWQQIPQNWIRHATILNGQAVPNPNMKSG</sequence>
<keyword evidence="2" id="KW-1185">Reference proteome</keyword>
<organism evidence="1 2">
    <name type="scientific">Alysiella crassa</name>
    <dbReference type="NCBI Taxonomy" id="153491"/>
    <lineage>
        <taxon>Bacteria</taxon>
        <taxon>Pseudomonadati</taxon>
        <taxon>Pseudomonadota</taxon>
        <taxon>Betaproteobacteria</taxon>
        <taxon>Neisseriales</taxon>
        <taxon>Neisseriaceae</taxon>
        <taxon>Alysiella</taxon>
    </lineage>
</organism>
<dbReference type="Proteomes" id="UP000254209">
    <property type="component" value="Unassembled WGS sequence"/>
</dbReference>
<dbReference type="RefSeq" id="WP_034292740.1">
    <property type="nucleotide sequence ID" value="NZ_CP091519.2"/>
</dbReference>
<dbReference type="AlphaFoldDB" id="A0A376BMC5"/>
<proteinExistence type="predicted"/>
<evidence type="ECO:0000313" key="2">
    <source>
        <dbReference type="Proteomes" id="UP000254209"/>
    </source>
</evidence>